<organism evidence="1 2">
    <name type="scientific">Hungatella hathewayi</name>
    <dbReference type="NCBI Taxonomy" id="154046"/>
    <lineage>
        <taxon>Bacteria</taxon>
        <taxon>Bacillati</taxon>
        <taxon>Bacillota</taxon>
        <taxon>Clostridia</taxon>
        <taxon>Lachnospirales</taxon>
        <taxon>Lachnospiraceae</taxon>
        <taxon>Hungatella</taxon>
    </lineage>
</organism>
<dbReference type="AlphaFoldDB" id="A0AAW9WK63"/>
<dbReference type="Pfam" id="PF13692">
    <property type="entry name" value="Glyco_trans_1_4"/>
    <property type="match status" value="1"/>
</dbReference>
<comment type="caution">
    <text evidence="1">The sequence shown here is derived from an EMBL/GenBank/DDBJ whole genome shotgun (WGS) entry which is preliminary data.</text>
</comment>
<dbReference type="EMBL" id="WNME01000006">
    <property type="protein sequence ID" value="MUB63752.1"/>
    <property type="molecule type" value="Genomic_DNA"/>
</dbReference>
<reference evidence="1 2" key="1">
    <citation type="submission" date="2019-09" db="EMBL/GenBank/DDBJ databases">
        <title>Draft genome sequencing of Hungatella hathewayi 123Y-2.</title>
        <authorList>
            <person name="Lv Q."/>
            <person name="Li S."/>
        </authorList>
    </citation>
    <scope>NUCLEOTIDE SEQUENCE [LARGE SCALE GENOMIC DNA]</scope>
    <source>
        <strain evidence="1 2">123Y-2</strain>
    </source>
</reference>
<sequence>MGIEAKVMDSMKVLFISEYLVNEEISGGSVASKNHLESIRELVGYDNVDVVAPLWKREWEELNRDRKIQCVSAYKNHMEQLINNLEGNVTLLNHSIIREIVRKIEEQSYDVVFLDNTFYGTLIRRIKKKFPSVKIIVFFHGVNRKTWELKLKADWGKLRNITQFLAVFRNERIGLKYTDINLMLNQRDNELLYQYYGVRSQYFLPSYYSDTAIDLQAELPLDHEFRLLFVGGYFWPNVAGITWFVKNVLNFLTGDIHLYIVGYRMEELREREPFAGNSRVTVIGTADSLDAWYNSADLVVSPIFEGDGMKTKTAEALMYGKIILGTGEAFCGYVGLEPYQCDTKEAFIRQIQAYQQAGISRYHQNIRDIFTERYSQEAARRTFREILFEEET</sequence>
<protein>
    <submittedName>
        <fullName evidence="1">Glycosyltransferase</fullName>
    </submittedName>
</protein>
<dbReference type="Proteomes" id="UP000434223">
    <property type="component" value="Unassembled WGS sequence"/>
</dbReference>
<gene>
    <name evidence="1" type="ORF">GNE07_11870</name>
</gene>
<accession>A0AAW9WK63</accession>
<proteinExistence type="predicted"/>
<name>A0AAW9WK63_9FIRM</name>
<dbReference type="SUPFAM" id="SSF53756">
    <property type="entry name" value="UDP-Glycosyltransferase/glycogen phosphorylase"/>
    <property type="match status" value="1"/>
</dbReference>
<evidence type="ECO:0000313" key="1">
    <source>
        <dbReference type="EMBL" id="MUB63752.1"/>
    </source>
</evidence>
<evidence type="ECO:0000313" key="2">
    <source>
        <dbReference type="Proteomes" id="UP000434223"/>
    </source>
</evidence>
<dbReference type="Gene3D" id="3.40.50.2000">
    <property type="entry name" value="Glycogen Phosphorylase B"/>
    <property type="match status" value="2"/>
</dbReference>